<keyword evidence="3" id="KW-1185">Reference proteome</keyword>
<feature type="transmembrane region" description="Helical" evidence="1">
    <location>
        <begin position="16"/>
        <end position="34"/>
    </location>
</feature>
<keyword evidence="1" id="KW-1133">Transmembrane helix</keyword>
<protein>
    <submittedName>
        <fullName evidence="2">Uncharacterized protein</fullName>
    </submittedName>
</protein>
<evidence type="ECO:0000256" key="1">
    <source>
        <dbReference type="SAM" id="Phobius"/>
    </source>
</evidence>
<dbReference type="EMBL" id="FNGS01000004">
    <property type="protein sequence ID" value="SDM08564.1"/>
    <property type="molecule type" value="Genomic_DNA"/>
</dbReference>
<keyword evidence="1" id="KW-0472">Membrane</keyword>
<dbReference type="STRING" id="563176.SAMN04488090_2563"/>
<dbReference type="AlphaFoldDB" id="A0A1G9QBW8"/>
<dbReference type="Proteomes" id="UP000198901">
    <property type="component" value="Unassembled WGS sequence"/>
</dbReference>
<organism evidence="2 3">
    <name type="scientific">Siphonobacter aquaeclarae</name>
    <dbReference type="NCBI Taxonomy" id="563176"/>
    <lineage>
        <taxon>Bacteria</taxon>
        <taxon>Pseudomonadati</taxon>
        <taxon>Bacteroidota</taxon>
        <taxon>Cytophagia</taxon>
        <taxon>Cytophagales</taxon>
        <taxon>Cytophagaceae</taxon>
        <taxon>Siphonobacter</taxon>
    </lineage>
</organism>
<reference evidence="2 3" key="1">
    <citation type="submission" date="2016-10" db="EMBL/GenBank/DDBJ databases">
        <authorList>
            <person name="de Groot N.N."/>
        </authorList>
    </citation>
    <scope>NUCLEOTIDE SEQUENCE [LARGE SCALE GENOMIC DNA]</scope>
    <source>
        <strain evidence="2 3">DSM 21668</strain>
    </source>
</reference>
<evidence type="ECO:0000313" key="2">
    <source>
        <dbReference type="EMBL" id="SDM08564.1"/>
    </source>
</evidence>
<keyword evidence="1" id="KW-0812">Transmembrane</keyword>
<name>A0A1G9QBW8_9BACT</name>
<sequence>METKPLLMAFLKRLDRVVFVVLLVGMAVIGWRILSDRWRLFRAEQHEADLRESTGIPLNEERKQDGLEQVQESYTSVLQPADSGMVVRWTGPVASAGRPYFWKKEVFLRNNKRYRETDTYVFPLKRKGSHLLHFDFFPDSLPERRFRARLVPQDLPTIHSFELPQSREARLLRDSLLTEWRIPLP</sequence>
<accession>A0A1G9QBW8</accession>
<proteinExistence type="predicted"/>
<gene>
    <name evidence="2" type="ORF">SAMN04488090_2563</name>
</gene>
<evidence type="ECO:0000313" key="3">
    <source>
        <dbReference type="Proteomes" id="UP000198901"/>
    </source>
</evidence>